<dbReference type="InterPro" id="IPR036278">
    <property type="entry name" value="Sialidase_sf"/>
</dbReference>
<dbReference type="CDD" id="cd15482">
    <property type="entry name" value="Sialidase_non-viral"/>
    <property type="match status" value="1"/>
</dbReference>
<reference evidence="5" key="1">
    <citation type="submission" date="2023-05" db="EMBL/GenBank/DDBJ databases">
        <title>Cataloging the Phylogenetic Diversity of Human Bladder Bacteria.</title>
        <authorList>
            <person name="Du J."/>
        </authorList>
    </citation>
    <scope>NUCLEOTIDE SEQUENCE</scope>
    <source>
        <strain evidence="5">UMB6789</strain>
    </source>
</reference>
<evidence type="ECO:0000259" key="4">
    <source>
        <dbReference type="Pfam" id="PF13088"/>
    </source>
</evidence>
<proteinExistence type="inferred from homology"/>
<dbReference type="GO" id="GO:0006689">
    <property type="term" value="P:ganglioside catabolic process"/>
    <property type="evidence" value="ECO:0007669"/>
    <property type="project" value="TreeGrafter"/>
</dbReference>
<comment type="caution">
    <text evidence="5">The sequence shown here is derived from an EMBL/GenBank/DDBJ whole genome shotgun (WGS) entry which is preliminary data.</text>
</comment>
<dbReference type="AlphaFoldDB" id="A0AAP8THJ2"/>
<dbReference type="Proteomes" id="UP001237784">
    <property type="component" value="Unassembled WGS sequence"/>
</dbReference>
<dbReference type="GO" id="GO:0004308">
    <property type="term" value="F:exo-alpha-sialidase activity"/>
    <property type="evidence" value="ECO:0007669"/>
    <property type="project" value="UniProtKB-EC"/>
</dbReference>
<dbReference type="Pfam" id="PF13088">
    <property type="entry name" value="BNR_2"/>
    <property type="match status" value="1"/>
</dbReference>
<dbReference type="EC" id="3.2.1.18" evidence="3"/>
<dbReference type="InterPro" id="IPR026856">
    <property type="entry name" value="Sialidase_fam"/>
</dbReference>
<dbReference type="GO" id="GO:0005737">
    <property type="term" value="C:cytoplasm"/>
    <property type="evidence" value="ECO:0007669"/>
    <property type="project" value="TreeGrafter"/>
</dbReference>
<dbReference type="PANTHER" id="PTHR10628:SF30">
    <property type="entry name" value="EXO-ALPHA-SIALIDASE"/>
    <property type="match status" value="1"/>
</dbReference>
<dbReference type="SUPFAM" id="SSF49899">
    <property type="entry name" value="Concanavalin A-like lectins/glucanases"/>
    <property type="match status" value="2"/>
</dbReference>
<dbReference type="EMBL" id="JASOME010000002">
    <property type="protein sequence ID" value="MDK7063609.1"/>
    <property type="molecule type" value="Genomic_DNA"/>
</dbReference>
<evidence type="ECO:0000256" key="1">
    <source>
        <dbReference type="ARBA" id="ARBA00000427"/>
    </source>
</evidence>
<dbReference type="GO" id="GO:0009313">
    <property type="term" value="P:oligosaccharide catabolic process"/>
    <property type="evidence" value="ECO:0007669"/>
    <property type="project" value="TreeGrafter"/>
</dbReference>
<evidence type="ECO:0000313" key="6">
    <source>
        <dbReference type="Proteomes" id="UP001237784"/>
    </source>
</evidence>
<feature type="domain" description="Sialidase" evidence="4">
    <location>
        <begin position="496"/>
        <end position="720"/>
    </location>
</feature>
<protein>
    <recommendedName>
        <fullName evidence="3">exo-alpha-sialidase</fullName>
        <ecNumber evidence="3">3.2.1.18</ecNumber>
    </recommendedName>
</protein>
<evidence type="ECO:0000313" key="5">
    <source>
        <dbReference type="EMBL" id="MDK7063609.1"/>
    </source>
</evidence>
<dbReference type="Gene3D" id="2.40.220.10">
    <property type="entry name" value="Intramolecular Trans-sialidase, Domain 3"/>
    <property type="match status" value="1"/>
</dbReference>
<dbReference type="InterPro" id="IPR013320">
    <property type="entry name" value="ConA-like_dom_sf"/>
</dbReference>
<gene>
    <name evidence="5" type="ORF">QP372_03645</name>
</gene>
<name>A0AAP8THJ2_GARVA</name>
<dbReference type="Gene3D" id="2.60.120.200">
    <property type="match status" value="2"/>
</dbReference>
<dbReference type="GO" id="GO:0016020">
    <property type="term" value="C:membrane"/>
    <property type="evidence" value="ECO:0007669"/>
    <property type="project" value="TreeGrafter"/>
</dbReference>
<dbReference type="InterPro" id="IPR011040">
    <property type="entry name" value="Sialidase"/>
</dbReference>
<dbReference type="InterPro" id="IPR023364">
    <property type="entry name" value="Trans_sialidase_dom3"/>
</dbReference>
<comment type="catalytic activity">
    <reaction evidence="1">
        <text>Hydrolysis of alpha-(2-&gt;3)-, alpha-(2-&gt;6)-, alpha-(2-&gt;8)- glycosidic linkages of terminal sialic acid residues in oligosaccharides, glycoproteins, glycolipids, colominic acid and synthetic substrates.</text>
        <dbReference type="EC" id="3.2.1.18"/>
    </reaction>
</comment>
<dbReference type="PANTHER" id="PTHR10628">
    <property type="entry name" value="SIALIDASE"/>
    <property type="match status" value="1"/>
</dbReference>
<organism evidence="5 6">
    <name type="scientific">Gardnerella vaginalis</name>
    <dbReference type="NCBI Taxonomy" id="2702"/>
    <lineage>
        <taxon>Bacteria</taxon>
        <taxon>Bacillati</taxon>
        <taxon>Actinomycetota</taxon>
        <taxon>Actinomycetes</taxon>
        <taxon>Bifidobacteriales</taxon>
        <taxon>Bifidobacteriaceae</taxon>
        <taxon>Gardnerella</taxon>
    </lineage>
</organism>
<dbReference type="RefSeq" id="WP_075038848.1">
    <property type="nucleotide sequence ID" value="NZ_CP033836.1"/>
</dbReference>
<accession>A0AAP8THJ2</accession>
<sequence>MVNQYINWKSSSFPNNSGSITFTINTKTDSDLLTCSKIGKEKNTLFTLGIEQGSLILRASTTPMNISLDIEDTYGMLLSGLHKTAITFGDFGTRVYLDGYQVFSCATNLCPATIAGKGEFQFLDNIVSDFKIWQEILTPEEIVKSTPVLTPDIEFASASLSQYDIKSLHNLHNGTIFARFRVRGVNQFGTIFATSSSDEENMNIYIGDSGITYKVISGNSSYEYHANGYWNDGGWHDLVVRSFRGAIDIYMDGYLALHQAGQLFFNSLSEISKVSIGEDTRGIRLCGEVRNGGIFEYPLTEGQIKRLSQVTPITNTALFDKGYEGSASYRIPSMITTSNGVVIAGSDQRVVVSNDSPNEIHFIIRRSLDSGKTWLPLQTVIAFPGEGINGPSVIDSCIVYDRIKKRVIVLIDQFPGGRGFANAEQSIGLDKEGHLILHDQNGNLFTLQSDGSVTDSNGQITEFHVDEDGYVKKNAKDAGNIHFKEGIDPNETLLTERTSYLVEVHSDDDGATWTKPRFISHMVKEPWMGFLGTSPGNGIQLSNKKHLGRLLIPYYCCGSNPKFSSGGALISDDGGLTWRRGKAINQGRVVNGQIVDERNLVEDDETTHESTFVERENGDVVVLFRNQHNSGLVGKAISHDGGETWDEMKFEEGIPDIFSQPNAVTLPPIDSKNWESGTASNRVVFANASLMRPYRGCGILRLSEDGCHTWTNHKCFNPYHYVYQCMTVLPDNSLGLLWERETAGVYFAKLPLDWIEN</sequence>
<dbReference type="SUPFAM" id="SSF50939">
    <property type="entry name" value="Sialidases"/>
    <property type="match status" value="1"/>
</dbReference>
<dbReference type="Gene3D" id="2.120.10.10">
    <property type="match status" value="1"/>
</dbReference>
<evidence type="ECO:0000256" key="2">
    <source>
        <dbReference type="ARBA" id="ARBA00009348"/>
    </source>
</evidence>
<evidence type="ECO:0000256" key="3">
    <source>
        <dbReference type="ARBA" id="ARBA00012733"/>
    </source>
</evidence>
<comment type="similarity">
    <text evidence="2">Belongs to the glycosyl hydrolase 33 family.</text>
</comment>